<accession>A0A6S6U0Q8</accession>
<evidence type="ECO:0000313" key="1">
    <source>
        <dbReference type="EMBL" id="CAA6822353.1"/>
    </source>
</evidence>
<protein>
    <submittedName>
        <fullName evidence="1">Uncharacterized protein</fullName>
    </submittedName>
</protein>
<name>A0A6S6U0Q8_9GAMM</name>
<reference evidence="1" key="1">
    <citation type="submission" date="2020-01" db="EMBL/GenBank/DDBJ databases">
        <authorList>
            <person name="Meier V. D."/>
            <person name="Meier V D."/>
        </authorList>
    </citation>
    <scope>NUCLEOTIDE SEQUENCE</scope>
    <source>
        <strain evidence="1">HLG_WM_MAG_09</strain>
    </source>
</reference>
<sequence>MNGNGEVARVDASQLLIYQKNDFNSDNWAKGVIQGDDDFAVHGKVDLFKNSDGSVRIDPQAYDYGWESKSGLLRNLATAARGALIGNGTEYMIGYYNSPQITREGNGYTEKLYGN</sequence>
<organism evidence="1">
    <name type="scientific">uncultured Thiotrichaceae bacterium</name>
    <dbReference type="NCBI Taxonomy" id="298394"/>
    <lineage>
        <taxon>Bacteria</taxon>
        <taxon>Pseudomonadati</taxon>
        <taxon>Pseudomonadota</taxon>
        <taxon>Gammaproteobacteria</taxon>
        <taxon>Thiotrichales</taxon>
        <taxon>Thiotrichaceae</taxon>
        <taxon>environmental samples</taxon>
    </lineage>
</organism>
<proteinExistence type="predicted"/>
<dbReference type="AlphaFoldDB" id="A0A6S6U0Q8"/>
<gene>
    <name evidence="1" type="ORF">HELGO_WM16204</name>
</gene>
<dbReference type="EMBL" id="CACVAT010000367">
    <property type="protein sequence ID" value="CAA6822353.1"/>
    <property type="molecule type" value="Genomic_DNA"/>
</dbReference>